<sequence length="78" mass="9173">MPVIVRLGNLKIHVFSDDHNPPHFHVSTPDHDALIRLSDLTVLQGQITRRDLEKVLQWASQEENRLRLVSEWNRLNEQ</sequence>
<dbReference type="InterPro" id="IPR025427">
    <property type="entry name" value="DUF4160"/>
</dbReference>
<reference evidence="1" key="2">
    <citation type="submission" date="2023-07" db="EMBL/GenBank/DDBJ databases">
        <authorList>
            <person name="Sun H."/>
        </authorList>
    </citation>
    <scope>NUCLEOTIDE SEQUENCE</scope>
    <source>
        <strain evidence="1">05753</strain>
    </source>
</reference>
<reference evidence="1" key="1">
    <citation type="journal article" date="2015" name="Int. J. Syst. Evol. Microbiol.">
        <title>Rhizobium oryzicola sp. nov., potential plant-growth-promoting endophytic bacteria isolated from rice roots.</title>
        <authorList>
            <person name="Zhang X.X."/>
            <person name="Gao J.S."/>
            <person name="Cao Y.H."/>
            <person name="Sheirdil R.A."/>
            <person name="Wang X.C."/>
            <person name="Zhang L."/>
        </authorList>
    </citation>
    <scope>NUCLEOTIDE SEQUENCE</scope>
    <source>
        <strain evidence="1">05753</strain>
    </source>
</reference>
<accession>A0ABT8SSY9</accession>
<protein>
    <submittedName>
        <fullName evidence="1">DUF4160 domain-containing protein</fullName>
    </submittedName>
</protein>
<evidence type="ECO:0000313" key="1">
    <source>
        <dbReference type="EMBL" id="MDO1581535.1"/>
    </source>
</evidence>
<name>A0ABT8SSY9_9HYPH</name>
<keyword evidence="2" id="KW-1185">Reference proteome</keyword>
<dbReference type="Proteomes" id="UP001169006">
    <property type="component" value="Unassembled WGS sequence"/>
</dbReference>
<comment type="caution">
    <text evidence="1">The sequence shown here is derived from an EMBL/GenBank/DDBJ whole genome shotgun (WGS) entry which is preliminary data.</text>
</comment>
<proteinExistence type="predicted"/>
<dbReference type="EMBL" id="JAUKWQ010000001">
    <property type="protein sequence ID" value="MDO1581535.1"/>
    <property type="molecule type" value="Genomic_DNA"/>
</dbReference>
<organism evidence="1 2">
    <name type="scientific">Rhizobium oryzicola</name>
    <dbReference type="NCBI Taxonomy" id="1232668"/>
    <lineage>
        <taxon>Bacteria</taxon>
        <taxon>Pseudomonadati</taxon>
        <taxon>Pseudomonadota</taxon>
        <taxon>Alphaproteobacteria</taxon>
        <taxon>Hyphomicrobiales</taxon>
        <taxon>Rhizobiaceae</taxon>
        <taxon>Rhizobium/Agrobacterium group</taxon>
        <taxon>Rhizobium</taxon>
    </lineage>
</organism>
<evidence type="ECO:0000313" key="2">
    <source>
        <dbReference type="Proteomes" id="UP001169006"/>
    </source>
</evidence>
<dbReference type="RefSeq" id="WP_302075638.1">
    <property type="nucleotide sequence ID" value="NZ_JAUKWQ010000001.1"/>
</dbReference>
<gene>
    <name evidence="1" type="ORF">Q2T52_05435</name>
</gene>
<dbReference type="Pfam" id="PF13711">
    <property type="entry name" value="DUF4160"/>
    <property type="match status" value="1"/>
</dbReference>